<organism evidence="2 3">
    <name type="scientific">Brassica napus</name>
    <name type="common">Rape</name>
    <dbReference type="NCBI Taxonomy" id="3708"/>
    <lineage>
        <taxon>Eukaryota</taxon>
        <taxon>Viridiplantae</taxon>
        <taxon>Streptophyta</taxon>
        <taxon>Embryophyta</taxon>
        <taxon>Tracheophyta</taxon>
        <taxon>Spermatophyta</taxon>
        <taxon>Magnoliopsida</taxon>
        <taxon>eudicotyledons</taxon>
        <taxon>Gunneridae</taxon>
        <taxon>Pentapetalae</taxon>
        <taxon>rosids</taxon>
        <taxon>malvids</taxon>
        <taxon>Brassicales</taxon>
        <taxon>Brassicaceae</taxon>
        <taxon>Brassiceae</taxon>
        <taxon>Brassica</taxon>
    </lineage>
</organism>
<proteinExistence type="predicted"/>
<reference evidence="2 3" key="1">
    <citation type="journal article" date="2014" name="Science">
        <title>Plant genetics. Early allopolyploid evolution in the post-Neolithic Brassica napus oilseed genome.</title>
        <authorList>
            <person name="Chalhoub B."/>
            <person name="Denoeud F."/>
            <person name="Liu S."/>
            <person name="Parkin I.A."/>
            <person name="Tang H."/>
            <person name="Wang X."/>
            <person name="Chiquet J."/>
            <person name="Belcram H."/>
            <person name="Tong C."/>
            <person name="Samans B."/>
            <person name="Correa M."/>
            <person name="Da Silva C."/>
            <person name="Just J."/>
            <person name="Falentin C."/>
            <person name="Koh C.S."/>
            <person name="Le Clainche I."/>
            <person name="Bernard M."/>
            <person name="Bento P."/>
            <person name="Noel B."/>
            <person name="Labadie K."/>
            <person name="Alberti A."/>
            <person name="Charles M."/>
            <person name="Arnaud D."/>
            <person name="Guo H."/>
            <person name="Daviaud C."/>
            <person name="Alamery S."/>
            <person name="Jabbari K."/>
            <person name="Zhao M."/>
            <person name="Edger P.P."/>
            <person name="Chelaifa H."/>
            <person name="Tack D."/>
            <person name="Lassalle G."/>
            <person name="Mestiri I."/>
            <person name="Schnel N."/>
            <person name="Le Paslier M.C."/>
            <person name="Fan G."/>
            <person name="Renault V."/>
            <person name="Bayer P.E."/>
            <person name="Golicz A.A."/>
            <person name="Manoli S."/>
            <person name="Lee T.H."/>
            <person name="Thi V.H."/>
            <person name="Chalabi S."/>
            <person name="Hu Q."/>
            <person name="Fan C."/>
            <person name="Tollenaere R."/>
            <person name="Lu Y."/>
            <person name="Battail C."/>
            <person name="Shen J."/>
            <person name="Sidebottom C.H."/>
            <person name="Wang X."/>
            <person name="Canaguier A."/>
            <person name="Chauveau A."/>
            <person name="Berard A."/>
            <person name="Deniot G."/>
            <person name="Guan M."/>
            <person name="Liu Z."/>
            <person name="Sun F."/>
            <person name="Lim Y.P."/>
            <person name="Lyons E."/>
            <person name="Town C.D."/>
            <person name="Bancroft I."/>
            <person name="Wang X."/>
            <person name="Meng J."/>
            <person name="Ma J."/>
            <person name="Pires J.C."/>
            <person name="King G.J."/>
            <person name="Brunel D."/>
            <person name="Delourme R."/>
            <person name="Renard M."/>
            <person name="Aury J.M."/>
            <person name="Adams K.L."/>
            <person name="Batley J."/>
            <person name="Snowdon R.J."/>
            <person name="Tost J."/>
            <person name="Edwards D."/>
            <person name="Zhou Y."/>
            <person name="Hua W."/>
            <person name="Sharpe A.G."/>
            <person name="Paterson A.H."/>
            <person name="Guan C."/>
            <person name="Wincker P."/>
        </authorList>
    </citation>
    <scope>NUCLEOTIDE SEQUENCE [LARGE SCALE GENOMIC DNA]</scope>
    <source>
        <strain evidence="3">cv. Darmor-bzh</strain>
    </source>
</reference>
<evidence type="ECO:0000256" key="1">
    <source>
        <dbReference type="SAM" id="MobiDB-lite"/>
    </source>
</evidence>
<dbReference type="EMBL" id="LK037342">
    <property type="protein sequence ID" value="CDY68437.1"/>
    <property type="molecule type" value="Genomic_DNA"/>
</dbReference>
<name>A0A078JSP8_BRANA</name>
<dbReference type="PaxDb" id="3708-A0A078JSP8"/>
<dbReference type="Gramene" id="CDY68437">
    <property type="protein sequence ID" value="CDY68437"/>
    <property type="gene ID" value="GSBRNA2T00074221001"/>
</dbReference>
<keyword evidence="3" id="KW-1185">Reference proteome</keyword>
<sequence>EDAKRAPKFTSSHSSSSSSTKQPNQRAQVKTPMEAGLINMNWEQSLSRLKAFKS</sequence>
<accession>A0A078JSP8</accession>
<feature type="non-terminal residue" evidence="2">
    <location>
        <position position="1"/>
    </location>
</feature>
<dbReference type="AlphaFoldDB" id="A0A078JSP8"/>
<dbReference type="Proteomes" id="UP000028999">
    <property type="component" value="Unassembled WGS sequence"/>
</dbReference>
<feature type="region of interest" description="Disordered" evidence="1">
    <location>
        <begin position="1"/>
        <end position="31"/>
    </location>
</feature>
<evidence type="ECO:0000313" key="3">
    <source>
        <dbReference type="Proteomes" id="UP000028999"/>
    </source>
</evidence>
<gene>
    <name evidence="2" type="primary">BnaCnng58990D</name>
    <name evidence="2" type="ORF">GSBRNA2T00074221001</name>
</gene>
<evidence type="ECO:0000313" key="2">
    <source>
        <dbReference type="EMBL" id="CDY68437.1"/>
    </source>
</evidence>
<protein>
    <submittedName>
        <fullName evidence="2">BnaCnng58990D protein</fullName>
    </submittedName>
</protein>